<dbReference type="GO" id="GO:0008381">
    <property type="term" value="F:mechanosensitive monoatomic ion channel activity"/>
    <property type="evidence" value="ECO:0007669"/>
    <property type="project" value="UniProtKB-ARBA"/>
</dbReference>
<dbReference type="Pfam" id="PF00924">
    <property type="entry name" value="MS_channel_2nd"/>
    <property type="match status" value="1"/>
</dbReference>
<feature type="domain" description="Mechanosensitive ion channel MscS" evidence="3">
    <location>
        <begin position="388"/>
        <end position="454"/>
    </location>
</feature>
<dbReference type="eggNOG" id="COG0668">
    <property type="taxonomic scope" value="Bacteria"/>
</dbReference>
<comment type="caution">
    <text evidence="4">The sequence shown here is derived from an EMBL/GenBank/DDBJ whole genome shotgun (WGS) entry which is preliminary data.</text>
</comment>
<dbReference type="HOGENOM" id="CLU_025726_0_0_5"/>
<feature type="transmembrane region" description="Helical" evidence="1">
    <location>
        <begin position="285"/>
        <end position="303"/>
    </location>
</feature>
<protein>
    <submittedName>
        <fullName evidence="4">Mechanosensitive ion channel family protein</fullName>
    </submittedName>
</protein>
<keyword evidence="1" id="KW-0812">Transmembrane</keyword>
<dbReference type="InterPro" id="IPR006685">
    <property type="entry name" value="MscS_channel_2nd"/>
</dbReference>
<dbReference type="PANTHER" id="PTHR30566:SF25">
    <property type="entry name" value="INNER MEMBRANE PROTEIN"/>
    <property type="match status" value="1"/>
</dbReference>
<dbReference type="Gene3D" id="1.10.287.1260">
    <property type="match status" value="1"/>
</dbReference>
<dbReference type="InterPro" id="IPR010920">
    <property type="entry name" value="LSM_dom_sf"/>
</dbReference>
<evidence type="ECO:0000256" key="1">
    <source>
        <dbReference type="SAM" id="Phobius"/>
    </source>
</evidence>
<proteinExistence type="predicted"/>
<accession>Q0FK89</accession>
<dbReference type="PANTHER" id="PTHR30566">
    <property type="entry name" value="YNAI-RELATED MECHANOSENSITIVE ION CHANNEL"/>
    <property type="match status" value="1"/>
</dbReference>
<dbReference type="SUPFAM" id="SSF50182">
    <property type="entry name" value="Sm-like ribonucleoproteins"/>
    <property type="match status" value="1"/>
</dbReference>
<feature type="transmembrane region" description="Helical" evidence="1">
    <location>
        <begin position="253"/>
        <end position="273"/>
    </location>
</feature>
<dbReference type="AlphaFoldDB" id="Q0FK89"/>
<name>Q0FK89_SALBH</name>
<keyword evidence="1" id="KW-0472">Membrane</keyword>
<dbReference type="Proteomes" id="UP000006230">
    <property type="component" value="Unassembled WGS sequence"/>
</dbReference>
<keyword evidence="5" id="KW-1185">Reference proteome</keyword>
<dbReference type="GO" id="GO:0016020">
    <property type="term" value="C:membrane"/>
    <property type="evidence" value="ECO:0007669"/>
    <property type="project" value="InterPro"/>
</dbReference>
<organism evidence="4 5">
    <name type="scientific">Salipiger bermudensis (strain DSM 26914 / JCM 13377 / KCTC 12554 / HTCC2601)</name>
    <name type="common">Pelagibaca bermudensis</name>
    <dbReference type="NCBI Taxonomy" id="314265"/>
    <lineage>
        <taxon>Bacteria</taxon>
        <taxon>Pseudomonadati</taxon>
        <taxon>Pseudomonadota</taxon>
        <taxon>Alphaproteobacteria</taxon>
        <taxon>Rhodobacterales</taxon>
        <taxon>Roseobacteraceae</taxon>
        <taxon>Salipiger</taxon>
    </lineage>
</organism>
<sequence length="559" mass="61906">MIAMLQLVRTLLPALCALTVLLLQAPGAHAQEQSGLDSWYRVTEVNPGLGAPPGNIDRTTPRSSLESFLFRADAEEWGQAAHMLDLSAIPPDEQAKVGPERAEQFATLLDRRIIIDWYDLRDRPDAVDARTTDAPMAGEPRRSLLLWYVKLGDRPVPIRINRIKPAVGEPVWLVSRQTVMSLPALAEAYGPTEFELMLPEPLRQKAFWGLRWYEVGAFPLVVLITTLVGFLFNKAMSKGLGRTHRDSPTSMLVATRGPLTLAVVTLTMSVLTSKVFVFSGRIDTVLSPLIILGFVVATLWLIVNVADVILSRLVNFDDEELAAMGDGMEQRRNVATRISAARRAVIVIVVLVGAGITINEASVMRSLGVSLLAGAGTATIILAYAGRNVLTNIMASLQIALNQSARIGDKVIYQGRFCTVERIHFTFVQLRVWTGSRLVVPVVDFVSEPFENWTMKEHFLIEQVVLRLSHKADIEALRRKYEQILDDMDVPEDRAEDRGVYVKGHDVFGQEVVFLVPTPDPNLAWTMACEVREALLKEARKLDDEAQAIFPEATPAEAA</sequence>
<evidence type="ECO:0000256" key="2">
    <source>
        <dbReference type="SAM" id="SignalP"/>
    </source>
</evidence>
<feature type="transmembrane region" description="Helical" evidence="1">
    <location>
        <begin position="364"/>
        <end position="385"/>
    </location>
</feature>
<evidence type="ECO:0000313" key="4">
    <source>
        <dbReference type="EMBL" id="EAU44592.1"/>
    </source>
</evidence>
<feature type="transmembrane region" description="Helical" evidence="1">
    <location>
        <begin position="340"/>
        <end position="358"/>
    </location>
</feature>
<keyword evidence="1" id="KW-1133">Transmembrane helix</keyword>
<keyword evidence="2" id="KW-0732">Signal</keyword>
<feature type="signal peptide" evidence="2">
    <location>
        <begin position="1"/>
        <end position="30"/>
    </location>
</feature>
<feature type="transmembrane region" description="Helical" evidence="1">
    <location>
        <begin position="212"/>
        <end position="232"/>
    </location>
</feature>
<evidence type="ECO:0000259" key="3">
    <source>
        <dbReference type="Pfam" id="PF00924"/>
    </source>
</evidence>
<dbReference type="EMBL" id="AATQ01000042">
    <property type="protein sequence ID" value="EAU44592.1"/>
    <property type="molecule type" value="Genomic_DNA"/>
</dbReference>
<evidence type="ECO:0000313" key="5">
    <source>
        <dbReference type="Proteomes" id="UP000006230"/>
    </source>
</evidence>
<feature type="chain" id="PRO_5004171947" evidence="2">
    <location>
        <begin position="31"/>
        <end position="559"/>
    </location>
</feature>
<reference evidence="4 5" key="1">
    <citation type="journal article" date="2010" name="J. Bacteriol.">
        <title>Genome sequences of Pelagibaca bermudensis HTCC2601T and Maritimibacter alkaliphilus HTCC2654T, the type strains of two marine Roseobacter genera.</title>
        <authorList>
            <person name="Thrash J.C."/>
            <person name="Cho J.C."/>
            <person name="Ferriera S."/>
            <person name="Johnson J."/>
            <person name="Vergin K.L."/>
            <person name="Giovannoni S.J."/>
        </authorList>
    </citation>
    <scope>NUCLEOTIDE SEQUENCE [LARGE SCALE GENOMIC DNA]</scope>
    <source>
        <strain evidence="5">DSM 26914 / JCM 13377 / KCTC 12554 / HTCC2601</strain>
    </source>
</reference>
<dbReference type="STRING" id="314265.R2601_22427"/>
<gene>
    <name evidence="4" type="ORF">R2601_22427</name>
</gene>